<dbReference type="KEGG" id="sin:YN1551_2151"/>
<dbReference type="HOGENOM" id="CLU_1754792_0_0_2"/>
<dbReference type="EMBL" id="CP001404">
    <property type="protein sequence ID" value="ACP49165.1"/>
    <property type="molecule type" value="Genomic_DNA"/>
</dbReference>
<dbReference type="Proteomes" id="UP000006818">
    <property type="component" value="Chromosome"/>
</dbReference>
<dbReference type="GeneID" id="7809853"/>
<reference evidence="1 2" key="1">
    <citation type="journal article" date="2009" name="Proc. Natl. Acad. Sci. U.S.A.">
        <title>Biogeography of the Sulfolobus islandicus pan-genome.</title>
        <authorList>
            <person name="Reno M.L."/>
            <person name="Held N.L."/>
            <person name="Fields C.J."/>
            <person name="Burke P.V."/>
            <person name="Whitaker R.J."/>
        </authorList>
    </citation>
    <scope>NUCLEOTIDE SEQUENCE [LARGE SCALE GENOMIC DNA]</scope>
    <source>
        <strain evidence="2">Y.N.15.51 / Yellowstone #2</strain>
    </source>
</reference>
<gene>
    <name evidence="1" type="ordered locus">YN1551_2151</name>
</gene>
<dbReference type="InterPro" id="IPR036388">
    <property type="entry name" value="WH-like_DNA-bd_sf"/>
</dbReference>
<sequence>MLNLYEIINKMLNEHEKAMLKIIYSKNGLSTKEILESFGSHTLGYKALNGLEEKGLIIRVKGKQRTLNIFLTDYGKMVYQLLYADERKQHENQSLKSEQLTKPKITWISIDNEKYITGDDFFKCYEWCESQGKHKDDFDKCIKKCVGI</sequence>
<dbReference type="AlphaFoldDB" id="C3NJE8"/>
<dbReference type="InterPro" id="IPR036390">
    <property type="entry name" value="WH_DNA-bd_sf"/>
</dbReference>
<accession>C3NJE8</accession>
<dbReference type="Gene3D" id="1.10.10.10">
    <property type="entry name" value="Winged helix-like DNA-binding domain superfamily/Winged helix DNA-binding domain"/>
    <property type="match status" value="1"/>
</dbReference>
<evidence type="ECO:0000313" key="1">
    <source>
        <dbReference type="EMBL" id="ACP49165.1"/>
    </source>
</evidence>
<name>C3NJE8_SACI1</name>
<dbReference type="RefSeq" id="WP_012717766.1">
    <property type="nucleotide sequence ID" value="NC_012623.1"/>
</dbReference>
<protein>
    <submittedName>
        <fullName evidence="1">Uncharacterized protein</fullName>
    </submittedName>
</protein>
<dbReference type="SUPFAM" id="SSF46785">
    <property type="entry name" value="Winged helix' DNA-binding domain"/>
    <property type="match status" value="1"/>
</dbReference>
<proteinExistence type="predicted"/>
<organism evidence="1 2">
    <name type="scientific">Saccharolobus islandicus (strain Y.N.15.51 / Yellowstone #2)</name>
    <name type="common">Sulfolobus islandicus</name>
    <dbReference type="NCBI Taxonomy" id="419942"/>
    <lineage>
        <taxon>Archaea</taxon>
        <taxon>Thermoproteota</taxon>
        <taxon>Thermoprotei</taxon>
        <taxon>Sulfolobales</taxon>
        <taxon>Sulfolobaceae</taxon>
        <taxon>Saccharolobus</taxon>
    </lineage>
</organism>
<evidence type="ECO:0000313" key="2">
    <source>
        <dbReference type="Proteomes" id="UP000006818"/>
    </source>
</evidence>